<gene>
    <name evidence="2" type="ORF">PSTG_11012</name>
</gene>
<feature type="compositionally biased region" description="Polar residues" evidence="1">
    <location>
        <begin position="1"/>
        <end position="11"/>
    </location>
</feature>
<evidence type="ECO:0000313" key="2">
    <source>
        <dbReference type="EMBL" id="KNE95647.1"/>
    </source>
</evidence>
<evidence type="ECO:0000313" key="3">
    <source>
        <dbReference type="Proteomes" id="UP000054564"/>
    </source>
</evidence>
<evidence type="ECO:0000256" key="1">
    <source>
        <dbReference type="SAM" id="MobiDB-lite"/>
    </source>
</evidence>
<organism evidence="2 3">
    <name type="scientific">Puccinia striiformis f. sp. tritici PST-78</name>
    <dbReference type="NCBI Taxonomy" id="1165861"/>
    <lineage>
        <taxon>Eukaryota</taxon>
        <taxon>Fungi</taxon>
        <taxon>Dikarya</taxon>
        <taxon>Basidiomycota</taxon>
        <taxon>Pucciniomycotina</taxon>
        <taxon>Pucciniomycetes</taxon>
        <taxon>Pucciniales</taxon>
        <taxon>Pucciniaceae</taxon>
        <taxon>Puccinia</taxon>
    </lineage>
</organism>
<keyword evidence="3" id="KW-1185">Reference proteome</keyword>
<sequence length="123" mass="13732">MDSNTYITPHTTPIDLPRPKDDDDDTTSLREVPGRLRESLLDVVDQTVSEGHLQKLIPSSTCFESTVTTSTCTQRTPKRIPVTAEIVTGGEKVRVQSPITIRQCSAKELITPKSNLYYRESNN</sequence>
<dbReference type="AlphaFoldDB" id="A0A0L0V8N5"/>
<dbReference type="EMBL" id="AJIL01000093">
    <property type="protein sequence ID" value="KNE95647.1"/>
    <property type="molecule type" value="Genomic_DNA"/>
</dbReference>
<proteinExistence type="predicted"/>
<comment type="caution">
    <text evidence="2">The sequence shown here is derived from an EMBL/GenBank/DDBJ whole genome shotgun (WGS) entry which is preliminary data.</text>
</comment>
<feature type="region of interest" description="Disordered" evidence="1">
    <location>
        <begin position="1"/>
        <end position="30"/>
    </location>
</feature>
<name>A0A0L0V8N5_9BASI</name>
<reference evidence="3" key="1">
    <citation type="submission" date="2014-03" db="EMBL/GenBank/DDBJ databases">
        <title>The Genome Sequence of Puccinia striiformis f. sp. tritici PST-78.</title>
        <authorList>
            <consortium name="The Broad Institute Genome Sequencing Platform"/>
            <person name="Cuomo C."/>
            <person name="Hulbert S."/>
            <person name="Chen X."/>
            <person name="Walker B."/>
            <person name="Young S.K."/>
            <person name="Zeng Q."/>
            <person name="Gargeya S."/>
            <person name="Fitzgerald M."/>
            <person name="Haas B."/>
            <person name="Abouelleil A."/>
            <person name="Alvarado L."/>
            <person name="Arachchi H.M."/>
            <person name="Berlin A.M."/>
            <person name="Chapman S.B."/>
            <person name="Goldberg J."/>
            <person name="Griggs A."/>
            <person name="Gujja S."/>
            <person name="Hansen M."/>
            <person name="Howarth C."/>
            <person name="Imamovic A."/>
            <person name="Larimer J."/>
            <person name="McCowan C."/>
            <person name="Montmayeur A."/>
            <person name="Murphy C."/>
            <person name="Neiman D."/>
            <person name="Pearson M."/>
            <person name="Priest M."/>
            <person name="Roberts A."/>
            <person name="Saif S."/>
            <person name="Shea T."/>
            <person name="Sisk P."/>
            <person name="Sykes S."/>
            <person name="Wortman J."/>
            <person name="Nusbaum C."/>
            <person name="Birren B."/>
        </authorList>
    </citation>
    <scope>NUCLEOTIDE SEQUENCE [LARGE SCALE GENOMIC DNA]</scope>
    <source>
        <strain evidence="3">race PST-78</strain>
    </source>
</reference>
<accession>A0A0L0V8N5</accession>
<protein>
    <submittedName>
        <fullName evidence="2">Uncharacterized protein</fullName>
    </submittedName>
</protein>
<dbReference type="Proteomes" id="UP000054564">
    <property type="component" value="Unassembled WGS sequence"/>
</dbReference>